<evidence type="ECO:0000313" key="2">
    <source>
        <dbReference type="Proteomes" id="UP001172684"/>
    </source>
</evidence>
<reference evidence="1" key="1">
    <citation type="submission" date="2022-10" db="EMBL/GenBank/DDBJ databases">
        <title>Culturing micro-colonial fungi from biological soil crusts in the Mojave desert and describing Neophaeococcomyces mojavensis, and introducing the new genera and species Taxawa tesnikishii.</title>
        <authorList>
            <person name="Kurbessoian T."/>
            <person name="Stajich J.E."/>
        </authorList>
    </citation>
    <scope>NUCLEOTIDE SEQUENCE</scope>
    <source>
        <strain evidence="1">TK_1</strain>
    </source>
</reference>
<gene>
    <name evidence="1" type="ORF">H2201_008212</name>
</gene>
<protein>
    <submittedName>
        <fullName evidence="1">Uncharacterized protein</fullName>
    </submittedName>
</protein>
<accession>A0ABQ9NNF8</accession>
<sequence length="155" mass="18074">MLISQLFWEQSEPWKALALAHIDRMGAACSQLVEFILQKVTTPEVQSRLLSLRVEMRKILQKKYSGDLMRLTGSVQVRLHDKNFLPRPGYSITEYIDPQKLEVNMKDQIEQDMDEFSAEEALDCQTAYYELTLRFNTHSHFPNALEFTDATCRKN</sequence>
<name>A0ABQ9NNF8_9PEZI</name>
<comment type="caution">
    <text evidence="1">The sequence shown here is derived from an EMBL/GenBank/DDBJ whole genome shotgun (WGS) entry which is preliminary data.</text>
</comment>
<organism evidence="1 2">
    <name type="scientific">Coniosporium apollinis</name>
    <dbReference type="NCBI Taxonomy" id="61459"/>
    <lineage>
        <taxon>Eukaryota</taxon>
        <taxon>Fungi</taxon>
        <taxon>Dikarya</taxon>
        <taxon>Ascomycota</taxon>
        <taxon>Pezizomycotina</taxon>
        <taxon>Dothideomycetes</taxon>
        <taxon>Dothideomycetes incertae sedis</taxon>
        <taxon>Coniosporium</taxon>
    </lineage>
</organism>
<dbReference type="Proteomes" id="UP001172684">
    <property type="component" value="Unassembled WGS sequence"/>
</dbReference>
<evidence type="ECO:0000313" key="1">
    <source>
        <dbReference type="EMBL" id="KAJ9657381.1"/>
    </source>
</evidence>
<keyword evidence="2" id="KW-1185">Reference proteome</keyword>
<dbReference type="EMBL" id="JAPDRL010000102">
    <property type="protein sequence ID" value="KAJ9657381.1"/>
    <property type="molecule type" value="Genomic_DNA"/>
</dbReference>
<proteinExistence type="predicted"/>